<organism evidence="1 2">
    <name type="scientific">Loktanella gaetbuli</name>
    <dbReference type="NCBI Taxonomy" id="2881335"/>
    <lineage>
        <taxon>Bacteria</taxon>
        <taxon>Pseudomonadati</taxon>
        <taxon>Pseudomonadota</taxon>
        <taxon>Alphaproteobacteria</taxon>
        <taxon>Rhodobacterales</taxon>
        <taxon>Roseobacteraceae</taxon>
        <taxon>Loktanella</taxon>
    </lineage>
</organism>
<dbReference type="Proteomes" id="UP001138961">
    <property type="component" value="Unassembled WGS sequence"/>
</dbReference>
<dbReference type="InterPro" id="IPR010349">
    <property type="entry name" value="Asparaginase_II"/>
</dbReference>
<dbReference type="PANTHER" id="PTHR42110">
    <property type="entry name" value="L-ASPARAGINASE, PUTATIVE (AFU_ORTHOLOGUE AFUA_3G11890)-RELATED"/>
    <property type="match status" value="1"/>
</dbReference>
<dbReference type="PANTHER" id="PTHR42110:SF1">
    <property type="entry name" value="L-ASPARAGINASE, PUTATIVE (AFU_ORTHOLOGUE AFUA_3G11890)-RELATED"/>
    <property type="match status" value="1"/>
</dbReference>
<comment type="caution">
    <text evidence="1">The sequence shown here is derived from an EMBL/GenBank/DDBJ whole genome shotgun (WGS) entry which is preliminary data.</text>
</comment>
<evidence type="ECO:0000313" key="1">
    <source>
        <dbReference type="EMBL" id="MCB5199316.1"/>
    </source>
</evidence>
<reference evidence="1" key="1">
    <citation type="submission" date="2021-10" db="EMBL/GenBank/DDBJ databases">
        <title>Loktanella gaetbuli sp. nov., isolated from a tidal flat.</title>
        <authorList>
            <person name="Park S."/>
            <person name="Yoon J.-H."/>
        </authorList>
    </citation>
    <scope>NUCLEOTIDE SEQUENCE</scope>
    <source>
        <strain evidence="1">TSTF-M6</strain>
    </source>
</reference>
<dbReference type="RefSeq" id="WP_226748082.1">
    <property type="nucleotide sequence ID" value="NZ_JAJATZ010000003.1"/>
</dbReference>
<dbReference type="EMBL" id="JAJATZ010000003">
    <property type="protein sequence ID" value="MCB5199316.1"/>
    <property type="molecule type" value="Genomic_DNA"/>
</dbReference>
<name>A0ABS8BUD0_9RHOB</name>
<evidence type="ECO:0000313" key="2">
    <source>
        <dbReference type="Proteomes" id="UP001138961"/>
    </source>
</evidence>
<protein>
    <submittedName>
        <fullName evidence="1">Asparaginase</fullName>
    </submittedName>
</protein>
<keyword evidence="2" id="KW-1185">Reference proteome</keyword>
<dbReference type="Pfam" id="PF06089">
    <property type="entry name" value="Asparaginase_II"/>
    <property type="match status" value="1"/>
</dbReference>
<accession>A0ABS8BUD0</accession>
<dbReference type="SUPFAM" id="SSF56601">
    <property type="entry name" value="beta-lactamase/transpeptidase-like"/>
    <property type="match status" value="1"/>
</dbReference>
<dbReference type="InterPro" id="IPR012338">
    <property type="entry name" value="Beta-lactam/transpept-like"/>
</dbReference>
<proteinExistence type="predicted"/>
<gene>
    <name evidence="1" type="ORF">LGQ03_08685</name>
</gene>
<sequence>MSSPAPLIEVHRGDMLESLHSGHAVVCDDSGQIVQAWGDPMAVIFPRSSCKMIQALPLIESGAADAHGLTSEQLALACASHQGAHIHTDRVQVWLDQLGLKDSDFRCGPQWPGDIPARNEIIRAHAQPCQIHNNCSGKHAGFLTLNRHLGGAADYELVDHPVQQAGKAAFEEVTDMTSPGYGIDGCSAPNFATSVQGLARAMASFASAGDRSDTRSQAMVRLTQAMTAHPELVAGETRACTDLMRAMDGRVAIKTGAEAVFVAIIPERKLGVALKITDGSTRGAEAAIAAILVKLGVLDADHPATRARMVPEIRNWRGTLCGHIRPTRALL</sequence>